<dbReference type="Proteomes" id="UP000242875">
    <property type="component" value="Unassembled WGS sequence"/>
</dbReference>
<evidence type="ECO:0000259" key="2">
    <source>
        <dbReference type="Pfam" id="PF07859"/>
    </source>
</evidence>
<dbReference type="InterPro" id="IPR013094">
    <property type="entry name" value="AB_hydrolase_3"/>
</dbReference>
<comment type="caution">
    <text evidence="3">The sequence shown here is derived from an EMBL/GenBank/DDBJ whole genome shotgun (WGS) entry which is preliminary data.</text>
</comment>
<feature type="domain" description="Alpha/beta hydrolase fold-3" evidence="2">
    <location>
        <begin position="87"/>
        <end position="316"/>
    </location>
</feature>
<proteinExistence type="predicted"/>
<dbReference type="SUPFAM" id="SSF53474">
    <property type="entry name" value="alpha/beta-Hydrolases"/>
    <property type="match status" value="1"/>
</dbReference>
<keyword evidence="4" id="KW-1185">Reference proteome</keyword>
<accession>A0A261XWL4</accession>
<dbReference type="OrthoDB" id="408631at2759"/>
<reference evidence="3 4" key="1">
    <citation type="journal article" date="2017" name="Mycologia">
        <title>Bifiguratus adelaidae, gen. et sp. nov., a new member of Mucoromycotina in endophytic and soil-dwelling habitats.</title>
        <authorList>
            <person name="Torres-Cruz T.J."/>
            <person name="Billingsley Tobias T.L."/>
            <person name="Almatruk M."/>
            <person name="Hesse C."/>
            <person name="Kuske C.R."/>
            <person name="Desiro A."/>
            <person name="Benucci G.M."/>
            <person name="Bonito G."/>
            <person name="Stajich J.E."/>
            <person name="Dunlap C."/>
            <person name="Arnold A.E."/>
            <person name="Porras-Alfaro A."/>
        </authorList>
    </citation>
    <scope>NUCLEOTIDE SEQUENCE [LARGE SCALE GENOMIC DNA]</scope>
    <source>
        <strain evidence="3 4">AZ0501</strain>
    </source>
</reference>
<dbReference type="GO" id="GO:0016787">
    <property type="term" value="F:hydrolase activity"/>
    <property type="evidence" value="ECO:0007669"/>
    <property type="project" value="UniProtKB-KW"/>
</dbReference>
<keyword evidence="1" id="KW-0378">Hydrolase</keyword>
<evidence type="ECO:0000313" key="4">
    <source>
        <dbReference type="Proteomes" id="UP000242875"/>
    </source>
</evidence>
<protein>
    <recommendedName>
        <fullName evidence="2">Alpha/beta hydrolase fold-3 domain-containing protein</fullName>
    </recommendedName>
</protein>
<dbReference type="AlphaFoldDB" id="A0A261XWL4"/>
<dbReference type="InterPro" id="IPR029058">
    <property type="entry name" value="AB_hydrolase_fold"/>
</dbReference>
<dbReference type="PANTHER" id="PTHR48081">
    <property type="entry name" value="AB HYDROLASE SUPERFAMILY PROTEIN C4A8.06C"/>
    <property type="match status" value="1"/>
</dbReference>
<dbReference type="Gene3D" id="3.40.50.1820">
    <property type="entry name" value="alpha/beta hydrolase"/>
    <property type="match status" value="1"/>
</dbReference>
<dbReference type="PANTHER" id="PTHR48081:SF8">
    <property type="entry name" value="ALPHA_BETA HYDROLASE FOLD-3 DOMAIN-CONTAINING PROTEIN-RELATED"/>
    <property type="match status" value="1"/>
</dbReference>
<dbReference type="Pfam" id="PF07859">
    <property type="entry name" value="Abhydrolase_3"/>
    <property type="match status" value="1"/>
</dbReference>
<evidence type="ECO:0000313" key="3">
    <source>
        <dbReference type="EMBL" id="OZJ02765.1"/>
    </source>
</evidence>
<organism evidence="3 4">
    <name type="scientific">Bifiguratus adelaidae</name>
    <dbReference type="NCBI Taxonomy" id="1938954"/>
    <lineage>
        <taxon>Eukaryota</taxon>
        <taxon>Fungi</taxon>
        <taxon>Fungi incertae sedis</taxon>
        <taxon>Mucoromycota</taxon>
        <taxon>Mucoromycotina</taxon>
        <taxon>Endogonomycetes</taxon>
        <taxon>Endogonales</taxon>
        <taxon>Endogonales incertae sedis</taxon>
        <taxon>Bifiguratus</taxon>
    </lineage>
</organism>
<gene>
    <name evidence="3" type="ORF">BZG36_03356</name>
</gene>
<sequence length="395" mass="44254">MDLLRSQKRYVPASVTIAILRQTFALSSISWMRYIMNDLTRPLNKHKPYIHEVQSDAWSGCWIGKDVASCSEREMQDRIKSADVIIFNVHGGGFLVGTPTMYMDSNIRCLENLENMGKRALIMSVKYGLAPEYRYPTPVDTTIKAYQHLLQDLKVPASKIIVTGDSAGGAIILEMLVVTSNPEKYTAVTTEGQVATPSVPKLSRPAGMILVSPLCSNDSETGTWITNEKYDYITRKTSQSVRTNYFPPDTDETKHRLFGILQETGGFKAWMPRYNLVYLGGRESMREMGEQFVAKTSKDGADVELYLEEEQVHDWFNVPEVVSDKTVLDRAHARWTDFVVKAVSEAVNQETENGVSDGAIGNKIPIRDAVEVVPNRDTDKALDALRHHGNADLRA</sequence>
<dbReference type="EMBL" id="MVBO01000127">
    <property type="protein sequence ID" value="OZJ02765.1"/>
    <property type="molecule type" value="Genomic_DNA"/>
</dbReference>
<dbReference type="InterPro" id="IPR050300">
    <property type="entry name" value="GDXG_lipolytic_enzyme"/>
</dbReference>
<evidence type="ECO:0000256" key="1">
    <source>
        <dbReference type="ARBA" id="ARBA00022801"/>
    </source>
</evidence>
<name>A0A261XWL4_9FUNG</name>